<dbReference type="Gene3D" id="3.90.850.10">
    <property type="entry name" value="Fumarylacetoacetase-like, C-terminal domain"/>
    <property type="match status" value="1"/>
</dbReference>
<dbReference type="EMBL" id="PDZR01000021">
    <property type="protein sequence ID" value="PNG24958.1"/>
    <property type="molecule type" value="Genomic_DNA"/>
</dbReference>
<organism evidence="3 4">
    <name type="scientific">Methylocella silvestris</name>
    <dbReference type="NCBI Taxonomy" id="199596"/>
    <lineage>
        <taxon>Bacteria</taxon>
        <taxon>Pseudomonadati</taxon>
        <taxon>Pseudomonadota</taxon>
        <taxon>Alphaproteobacteria</taxon>
        <taxon>Hyphomicrobiales</taxon>
        <taxon>Beijerinckiaceae</taxon>
        <taxon>Methylocella</taxon>
    </lineage>
</organism>
<dbReference type="RefSeq" id="WP_102844692.1">
    <property type="nucleotide sequence ID" value="NZ_PDZR01000021.1"/>
</dbReference>
<dbReference type="AlphaFoldDB" id="A0A2J7TDW7"/>
<name>A0A2J7TDW7_METSI</name>
<sequence length="229" mass="24412">MGDYVFDPPPVVALAVATGGLFPVRRIFCVGQNYSEHAREMGSNPDVDPPFFFTKPADALMPDGAAIPYPPATADLQHEVELVVAFSGGGRDIPAERAEDLIFGYAVGLDMTRRDLQAAAKKKGRPWDMSKAFDHSAPCAALTRKADIGTLTSGAIECKVNGVTRQSADLSDMTWKVPQIVQFLSGLVELRPGDLIFTGTPSGVGPILKGDDIEATIAGLSPLTVRIKE</sequence>
<accession>A0A2J7TDW7</accession>
<dbReference type="SUPFAM" id="SSF56529">
    <property type="entry name" value="FAH"/>
    <property type="match status" value="1"/>
</dbReference>
<dbReference type="PANTHER" id="PTHR11820">
    <property type="entry name" value="ACYLPYRUVASE"/>
    <property type="match status" value="1"/>
</dbReference>
<reference evidence="3 4" key="1">
    <citation type="submission" date="2017-10" db="EMBL/GenBank/DDBJ databases">
        <title>Genome announcement of Methylocella silvestris TVC from permafrost.</title>
        <authorList>
            <person name="Wang J."/>
            <person name="Geng K."/>
            <person name="Ul-Haque F."/>
            <person name="Crombie A.T."/>
            <person name="Street L.E."/>
            <person name="Wookey P.A."/>
            <person name="Murrell J.C."/>
            <person name="Pratscher J."/>
        </authorList>
    </citation>
    <scope>NUCLEOTIDE SEQUENCE [LARGE SCALE GENOMIC DNA]</scope>
    <source>
        <strain evidence="3 4">TVC</strain>
    </source>
</reference>
<evidence type="ECO:0000313" key="4">
    <source>
        <dbReference type="Proteomes" id="UP000236286"/>
    </source>
</evidence>
<comment type="caution">
    <text evidence="3">The sequence shown here is derived from an EMBL/GenBank/DDBJ whole genome shotgun (WGS) entry which is preliminary data.</text>
</comment>
<gene>
    <name evidence="3" type="ORF">CR492_15770</name>
</gene>
<dbReference type="InterPro" id="IPR011234">
    <property type="entry name" value="Fumarylacetoacetase-like_C"/>
</dbReference>
<evidence type="ECO:0000259" key="2">
    <source>
        <dbReference type="Pfam" id="PF01557"/>
    </source>
</evidence>
<proteinExistence type="predicted"/>
<feature type="domain" description="Fumarylacetoacetase-like C-terminal" evidence="2">
    <location>
        <begin position="27"/>
        <end position="227"/>
    </location>
</feature>
<dbReference type="InterPro" id="IPR036663">
    <property type="entry name" value="Fumarylacetoacetase_C_sf"/>
</dbReference>
<protein>
    <submittedName>
        <fullName evidence="3">Fumarylacetoacetate hydrolase</fullName>
    </submittedName>
</protein>
<evidence type="ECO:0000313" key="3">
    <source>
        <dbReference type="EMBL" id="PNG24958.1"/>
    </source>
</evidence>
<dbReference type="GO" id="GO:0046872">
    <property type="term" value="F:metal ion binding"/>
    <property type="evidence" value="ECO:0007669"/>
    <property type="project" value="UniProtKB-KW"/>
</dbReference>
<dbReference type="OrthoDB" id="5197601at2"/>
<dbReference type="GO" id="GO:0018773">
    <property type="term" value="F:acetylpyruvate hydrolase activity"/>
    <property type="evidence" value="ECO:0007669"/>
    <property type="project" value="TreeGrafter"/>
</dbReference>
<dbReference type="Pfam" id="PF01557">
    <property type="entry name" value="FAA_hydrolase"/>
    <property type="match status" value="1"/>
</dbReference>
<evidence type="ECO:0000256" key="1">
    <source>
        <dbReference type="ARBA" id="ARBA00022723"/>
    </source>
</evidence>
<dbReference type="PANTHER" id="PTHR11820:SF90">
    <property type="entry name" value="FLUTATHIONE S-TRANSFERASE"/>
    <property type="match status" value="1"/>
</dbReference>
<keyword evidence="1" id="KW-0479">Metal-binding</keyword>
<dbReference type="Proteomes" id="UP000236286">
    <property type="component" value="Unassembled WGS sequence"/>
</dbReference>
<keyword evidence="3" id="KW-0378">Hydrolase</keyword>